<dbReference type="InterPro" id="IPR050602">
    <property type="entry name" value="Malonyl-ACP_OMT"/>
</dbReference>
<comment type="caution">
    <text evidence="3">The sequence shown here is derived from an EMBL/GenBank/DDBJ whole genome shotgun (WGS) entry which is preliminary data.</text>
</comment>
<evidence type="ECO:0000256" key="1">
    <source>
        <dbReference type="ARBA" id="ARBA00022603"/>
    </source>
</evidence>
<dbReference type="SUPFAM" id="SSF53335">
    <property type="entry name" value="S-adenosyl-L-methionine-dependent methyltransferases"/>
    <property type="match status" value="1"/>
</dbReference>
<evidence type="ECO:0000256" key="2">
    <source>
        <dbReference type="ARBA" id="ARBA00022679"/>
    </source>
</evidence>
<keyword evidence="2" id="KW-0808">Transferase</keyword>
<evidence type="ECO:0000313" key="3">
    <source>
        <dbReference type="EMBL" id="GLR46991.1"/>
    </source>
</evidence>
<evidence type="ECO:0000313" key="4">
    <source>
        <dbReference type="Proteomes" id="UP001156703"/>
    </source>
</evidence>
<dbReference type="Proteomes" id="UP001156703">
    <property type="component" value="Unassembled WGS sequence"/>
</dbReference>
<organism evidence="3 4">
    <name type="scientific">Sphingomonas astaxanthinifaciens DSM 22298</name>
    <dbReference type="NCBI Taxonomy" id="1123267"/>
    <lineage>
        <taxon>Bacteria</taxon>
        <taxon>Pseudomonadati</taxon>
        <taxon>Pseudomonadota</taxon>
        <taxon>Alphaproteobacteria</taxon>
        <taxon>Sphingomonadales</taxon>
        <taxon>Sphingomonadaceae</taxon>
        <taxon>Sphingomonas</taxon>
    </lineage>
</organism>
<accession>A0ABQ5Z632</accession>
<keyword evidence="4" id="KW-1185">Reference proteome</keyword>
<name>A0ABQ5Z632_9SPHN</name>
<reference evidence="4" key="1">
    <citation type="journal article" date="2019" name="Int. J. Syst. Evol. Microbiol.">
        <title>The Global Catalogue of Microorganisms (GCM) 10K type strain sequencing project: providing services to taxonomists for standard genome sequencing and annotation.</title>
        <authorList>
            <consortium name="The Broad Institute Genomics Platform"/>
            <consortium name="The Broad Institute Genome Sequencing Center for Infectious Disease"/>
            <person name="Wu L."/>
            <person name="Ma J."/>
        </authorList>
    </citation>
    <scope>NUCLEOTIDE SEQUENCE [LARGE SCALE GENOMIC DNA]</scope>
    <source>
        <strain evidence="4">NBRC 102146</strain>
    </source>
</reference>
<proteinExistence type="predicted"/>
<dbReference type="RefSeq" id="WP_029942194.1">
    <property type="nucleotide sequence ID" value="NZ_BSOO01000005.1"/>
</dbReference>
<evidence type="ECO:0008006" key="5">
    <source>
        <dbReference type="Google" id="ProtNLM"/>
    </source>
</evidence>
<dbReference type="EMBL" id="BSOO01000005">
    <property type="protein sequence ID" value="GLR46991.1"/>
    <property type="molecule type" value="Genomic_DNA"/>
</dbReference>
<dbReference type="InterPro" id="IPR029063">
    <property type="entry name" value="SAM-dependent_MTases_sf"/>
</dbReference>
<dbReference type="PANTHER" id="PTHR13090:SF1">
    <property type="entry name" value="ARGININE-HYDROXYLASE NDUFAF5, MITOCHONDRIAL"/>
    <property type="match status" value="1"/>
</dbReference>
<dbReference type="Gene3D" id="3.40.50.150">
    <property type="entry name" value="Vaccinia Virus protein VP39"/>
    <property type="match status" value="1"/>
</dbReference>
<keyword evidence="1" id="KW-0489">Methyltransferase</keyword>
<protein>
    <recommendedName>
        <fullName evidence="5">Methyltransferase domain-containing protein</fullName>
    </recommendedName>
</protein>
<gene>
    <name evidence="3" type="ORF">GCM10007925_07020</name>
</gene>
<sequence>MADLLFDDEARARRRARALARTALPFLAERIVDEWLERLAPVARRFGRALVTGCPPALEARLRGIAGEVRFAPSIDAIAAEAEASLDLLMVMGELDGRDHLPQLLAIARSRLAPGGMMLGVVPGAQTLPALRAALHAVGQESGAFAARTHPRIEPGALATLLGQAGFAEPVVDMDRVRLRYRSLQRLVDDLRDHGATNALLARPRAGLTRAGRGLAERAFAAQGEGGVTEETVELIHFVAWAENAGNSSLTASQAFGR</sequence>
<dbReference type="PANTHER" id="PTHR13090">
    <property type="entry name" value="ARGININE-HYDROXYLASE NDUFAF5, MITOCHONDRIAL"/>
    <property type="match status" value="1"/>
</dbReference>